<feature type="repeat" description="NHL" evidence="2">
    <location>
        <begin position="117"/>
        <end position="159"/>
    </location>
</feature>
<dbReference type="Proteomes" id="UP001596050">
    <property type="component" value="Unassembled WGS sequence"/>
</dbReference>
<accession>A0ABW0L7K8</accession>
<dbReference type="Gene3D" id="2.40.10.500">
    <property type="match status" value="1"/>
</dbReference>
<dbReference type="Gene3D" id="2.120.10.30">
    <property type="entry name" value="TolB, C-terminal domain"/>
    <property type="match status" value="2"/>
</dbReference>
<name>A0ABW0L7K8_9BURK</name>
<dbReference type="InterPro" id="IPR011055">
    <property type="entry name" value="Dup_hybrid_motif"/>
</dbReference>
<dbReference type="PANTHER" id="PTHR13833">
    <property type="match status" value="1"/>
</dbReference>
<dbReference type="EMBL" id="JBHSMU010000015">
    <property type="protein sequence ID" value="MFC5461749.1"/>
    <property type="molecule type" value="Genomic_DNA"/>
</dbReference>
<protein>
    <submittedName>
        <fullName evidence="3">Gluconolaconase</fullName>
    </submittedName>
</protein>
<evidence type="ECO:0000313" key="3">
    <source>
        <dbReference type="EMBL" id="MFC5461749.1"/>
    </source>
</evidence>
<evidence type="ECO:0000256" key="1">
    <source>
        <dbReference type="ARBA" id="ARBA00022737"/>
    </source>
</evidence>
<proteinExistence type="predicted"/>
<organism evidence="3 4">
    <name type="scientific">Massilia niabensis</name>
    <dbReference type="NCBI Taxonomy" id="544910"/>
    <lineage>
        <taxon>Bacteria</taxon>
        <taxon>Pseudomonadati</taxon>
        <taxon>Pseudomonadota</taxon>
        <taxon>Betaproteobacteria</taxon>
        <taxon>Burkholderiales</taxon>
        <taxon>Oxalobacteraceae</taxon>
        <taxon>Telluria group</taxon>
        <taxon>Massilia</taxon>
    </lineage>
</organism>
<dbReference type="Gene3D" id="2.70.70.10">
    <property type="entry name" value="Glucose Permease (Domain IIA)"/>
    <property type="match status" value="1"/>
</dbReference>
<evidence type="ECO:0000256" key="2">
    <source>
        <dbReference type="PROSITE-ProRule" id="PRU00504"/>
    </source>
</evidence>
<dbReference type="InterPro" id="IPR011042">
    <property type="entry name" value="6-blade_b-propeller_TolB-like"/>
</dbReference>
<reference evidence="4" key="1">
    <citation type="journal article" date="2019" name="Int. J. Syst. Evol. Microbiol.">
        <title>The Global Catalogue of Microorganisms (GCM) 10K type strain sequencing project: providing services to taxonomists for standard genome sequencing and annotation.</title>
        <authorList>
            <consortium name="The Broad Institute Genomics Platform"/>
            <consortium name="The Broad Institute Genome Sequencing Center for Infectious Disease"/>
            <person name="Wu L."/>
            <person name="Ma J."/>
        </authorList>
    </citation>
    <scope>NUCLEOTIDE SEQUENCE [LARGE SCALE GENOMIC DNA]</scope>
    <source>
        <strain evidence="4">KACC 12649</strain>
    </source>
</reference>
<dbReference type="CDD" id="cd14953">
    <property type="entry name" value="NHL_like_1"/>
    <property type="match status" value="1"/>
</dbReference>
<keyword evidence="1" id="KW-0677">Repeat</keyword>
<sequence length="712" mass="74493">MNRKSIIAALAGAGVLAAGVGGYLLQGGRDTSGSRQAVLLPAAAPTQAFWAARVSSLAGNGQSGVADGPAASSRFSDPFGVALDAHGNVYVADGGDSNRIRRIDRQGSVSTFAGGSEGFLDGVGGAAAFHTPSALAFDRAGNLYVADTGNHAIRKITPNGSVTTLAGDGQPGHLDGKGRAARFHAPVGIAVDPRGNVYVADTYNDRIRRIAPDGTVTTVAGHAQPGNADGPASLAAFDTPSAIAVDKEGTLFVADTGNNAIRRIGADALVSTIAAPIEGEPNPVLRRPTGLAITSDGYLYIASGAGGRILQLAPGGDLRALPDADRPPESTYASDGTVRLYAPRGIAVERGGAVIVADALALNVVRLAPPQPGEPAPASVPPVQPVRNEPMPWPVGPQDQVHEVVGLMGEVRGSYNGESRDHFHAGLDVRADIGSRVLAVTPSKVSDPYANWGYGTLSEGIAVGPLSYIHMRVGRDSRDRAFDARFQLLLDARGKPMRVRVPRGTRFAVGDALGSINSMAHVHMDYYPGGSLVNPLTLPFAGLSDTIAPRIQDVALYDSIGRRLPARRGQRVKVARTLGEVSIVADGYDQMDGNLARRRLGLYKLGYQLLHADGRAVAGYEQPIVTQVYDRLPREREAVKLVYAANSGITVYGSKATRFAYAVNNRLQDGQVVPGSWKVGALAPGDYILRIYAADYAGQVAVEGRDLPITVE</sequence>
<evidence type="ECO:0000313" key="4">
    <source>
        <dbReference type="Proteomes" id="UP001596050"/>
    </source>
</evidence>
<dbReference type="RefSeq" id="WP_379785195.1">
    <property type="nucleotide sequence ID" value="NZ_JBHSMU010000015.1"/>
</dbReference>
<dbReference type="SUPFAM" id="SSF101898">
    <property type="entry name" value="NHL repeat"/>
    <property type="match status" value="1"/>
</dbReference>
<comment type="caution">
    <text evidence="3">The sequence shown here is derived from an EMBL/GenBank/DDBJ whole genome shotgun (WGS) entry which is preliminary data.</text>
</comment>
<dbReference type="PROSITE" id="PS51125">
    <property type="entry name" value="NHL"/>
    <property type="match status" value="2"/>
</dbReference>
<feature type="repeat" description="NHL" evidence="2">
    <location>
        <begin position="174"/>
        <end position="213"/>
    </location>
</feature>
<dbReference type="Pfam" id="PF01436">
    <property type="entry name" value="NHL"/>
    <property type="match status" value="3"/>
</dbReference>
<dbReference type="PANTHER" id="PTHR13833:SF71">
    <property type="entry name" value="NHL DOMAIN-CONTAINING PROTEIN"/>
    <property type="match status" value="1"/>
</dbReference>
<dbReference type="InterPro" id="IPR001258">
    <property type="entry name" value="NHL_repeat"/>
</dbReference>
<gene>
    <name evidence="3" type="ORF">ACFPN5_18215</name>
</gene>
<keyword evidence="4" id="KW-1185">Reference proteome</keyword>